<dbReference type="PROSITE" id="PS51007">
    <property type="entry name" value="CYTC"/>
    <property type="match status" value="1"/>
</dbReference>
<protein>
    <submittedName>
        <fullName evidence="7">Cytochrome c, mono-and diheme variants</fullName>
    </submittedName>
</protein>
<dbReference type="Pfam" id="PF13442">
    <property type="entry name" value="Cytochrome_CBB3"/>
    <property type="match status" value="1"/>
</dbReference>
<dbReference type="InterPro" id="IPR009056">
    <property type="entry name" value="Cyt_c-like_dom"/>
</dbReference>
<dbReference type="EMBL" id="LT670818">
    <property type="protein sequence ID" value="SHG22452.1"/>
    <property type="molecule type" value="Genomic_DNA"/>
</dbReference>
<dbReference type="PANTHER" id="PTHR33751">
    <property type="entry name" value="CBB3-TYPE CYTOCHROME C OXIDASE SUBUNIT FIXP"/>
    <property type="match status" value="1"/>
</dbReference>
<dbReference type="GO" id="GO:0009055">
    <property type="term" value="F:electron transfer activity"/>
    <property type="evidence" value="ECO:0007669"/>
    <property type="project" value="InterPro"/>
</dbReference>
<dbReference type="InterPro" id="IPR050597">
    <property type="entry name" value="Cytochrome_c_Oxidase_Subunit"/>
</dbReference>
<evidence type="ECO:0000313" key="8">
    <source>
        <dbReference type="Proteomes" id="UP000190675"/>
    </source>
</evidence>
<feature type="signal peptide" evidence="5">
    <location>
        <begin position="1"/>
        <end position="21"/>
    </location>
</feature>
<dbReference type="GO" id="GO:0020037">
    <property type="term" value="F:heme binding"/>
    <property type="evidence" value="ECO:0007669"/>
    <property type="project" value="InterPro"/>
</dbReference>
<organism evidence="7 8">
    <name type="scientific">Bradyrhizobium erythrophlei</name>
    <dbReference type="NCBI Taxonomy" id="1437360"/>
    <lineage>
        <taxon>Bacteria</taxon>
        <taxon>Pseudomonadati</taxon>
        <taxon>Pseudomonadota</taxon>
        <taxon>Alphaproteobacteria</taxon>
        <taxon>Hyphomicrobiales</taxon>
        <taxon>Nitrobacteraceae</taxon>
        <taxon>Bradyrhizobium</taxon>
    </lineage>
</organism>
<feature type="domain" description="Cytochrome c" evidence="6">
    <location>
        <begin position="39"/>
        <end position="115"/>
    </location>
</feature>
<dbReference type="Gene3D" id="1.10.760.10">
    <property type="entry name" value="Cytochrome c-like domain"/>
    <property type="match status" value="1"/>
</dbReference>
<dbReference type="PANTHER" id="PTHR33751:SF13">
    <property type="entry name" value="CYTOCHROME BC1 COMPLEX CYTOCHROME C SUBUNIT"/>
    <property type="match status" value="1"/>
</dbReference>
<dbReference type="InterPro" id="IPR036909">
    <property type="entry name" value="Cyt_c-like_dom_sf"/>
</dbReference>
<reference evidence="7 8" key="1">
    <citation type="submission" date="2016-11" db="EMBL/GenBank/DDBJ databases">
        <authorList>
            <person name="Jaros S."/>
            <person name="Januszkiewicz K."/>
            <person name="Wedrychowicz H."/>
        </authorList>
    </citation>
    <scope>NUCLEOTIDE SEQUENCE [LARGE SCALE GENOMIC DNA]</scope>
    <source>
        <strain evidence="7 8">GAS242</strain>
    </source>
</reference>
<feature type="chain" id="PRO_5012815963" evidence="5">
    <location>
        <begin position="22"/>
        <end position="117"/>
    </location>
</feature>
<sequence>MIKPALIAAATYFAAAMTVSAQTTTPAATPSQNAGADQAQIDQGKGVYAHNCSHCHGPNMVNGGTVAPDLRAFPNDRDRFVTTVKRGKNGRMPPWGDVLNDDQIATLWDYLASRRTP</sequence>
<dbReference type="Proteomes" id="UP000190675">
    <property type="component" value="Chromosome I"/>
</dbReference>
<evidence type="ECO:0000256" key="2">
    <source>
        <dbReference type="ARBA" id="ARBA00022723"/>
    </source>
</evidence>
<name>A0A1M5I2P3_9BRAD</name>
<gene>
    <name evidence="7" type="ORF">SAMN05444169_1234</name>
</gene>
<evidence type="ECO:0000259" key="6">
    <source>
        <dbReference type="PROSITE" id="PS51007"/>
    </source>
</evidence>
<accession>A0A1M5I2P3</accession>
<proteinExistence type="predicted"/>
<evidence type="ECO:0000313" key="7">
    <source>
        <dbReference type="EMBL" id="SHG22452.1"/>
    </source>
</evidence>
<evidence type="ECO:0000256" key="3">
    <source>
        <dbReference type="ARBA" id="ARBA00023004"/>
    </source>
</evidence>
<keyword evidence="2 4" id="KW-0479">Metal-binding</keyword>
<keyword evidence="1 4" id="KW-0349">Heme</keyword>
<keyword evidence="5" id="KW-0732">Signal</keyword>
<evidence type="ECO:0000256" key="4">
    <source>
        <dbReference type="PROSITE-ProRule" id="PRU00433"/>
    </source>
</evidence>
<keyword evidence="3 4" id="KW-0408">Iron</keyword>
<evidence type="ECO:0000256" key="1">
    <source>
        <dbReference type="ARBA" id="ARBA00022617"/>
    </source>
</evidence>
<dbReference type="SUPFAM" id="SSF46626">
    <property type="entry name" value="Cytochrome c"/>
    <property type="match status" value="1"/>
</dbReference>
<dbReference type="AlphaFoldDB" id="A0A1M5I2P3"/>
<dbReference type="RefSeq" id="WP_079565194.1">
    <property type="nucleotide sequence ID" value="NZ_LT670818.1"/>
</dbReference>
<evidence type="ECO:0000256" key="5">
    <source>
        <dbReference type="SAM" id="SignalP"/>
    </source>
</evidence>
<dbReference type="GO" id="GO:0046872">
    <property type="term" value="F:metal ion binding"/>
    <property type="evidence" value="ECO:0007669"/>
    <property type="project" value="UniProtKB-KW"/>
</dbReference>